<dbReference type="PANTHER" id="PTHR43423">
    <property type="entry name" value="ABC TRANSPORTER I FAMILY MEMBER 17"/>
    <property type="match status" value="1"/>
</dbReference>
<accession>A0A212KAE0</accession>
<organism evidence="5">
    <name type="scientific">uncultured Eubacteriales bacterium</name>
    <dbReference type="NCBI Taxonomy" id="172733"/>
    <lineage>
        <taxon>Bacteria</taxon>
        <taxon>Bacillati</taxon>
        <taxon>Bacillota</taxon>
        <taxon>Clostridia</taxon>
        <taxon>Eubacteriales</taxon>
        <taxon>environmental samples</taxon>
    </lineage>
</organism>
<keyword evidence="2" id="KW-0547">Nucleotide-binding</keyword>
<name>A0A212KAE0_9FIRM</name>
<dbReference type="PROSITE" id="PS50893">
    <property type="entry name" value="ABC_TRANSPORTER_2"/>
    <property type="match status" value="1"/>
</dbReference>
<dbReference type="GO" id="GO:0016020">
    <property type="term" value="C:membrane"/>
    <property type="evidence" value="ECO:0007669"/>
    <property type="project" value="InterPro"/>
</dbReference>
<evidence type="ECO:0000259" key="4">
    <source>
        <dbReference type="PROSITE" id="PS50893"/>
    </source>
</evidence>
<dbReference type="GO" id="GO:0035435">
    <property type="term" value="P:phosphate ion transmembrane transport"/>
    <property type="evidence" value="ECO:0007669"/>
    <property type="project" value="InterPro"/>
</dbReference>
<dbReference type="PANTHER" id="PTHR43423:SF1">
    <property type="entry name" value="ABC TRANSPORTER I FAMILY MEMBER 17"/>
    <property type="match status" value="1"/>
</dbReference>
<keyword evidence="3 5" id="KW-0067">ATP-binding</keyword>
<evidence type="ECO:0000256" key="3">
    <source>
        <dbReference type="ARBA" id="ARBA00022840"/>
    </source>
</evidence>
<dbReference type="GO" id="GO:0005315">
    <property type="term" value="F:phosphate transmembrane transporter activity"/>
    <property type="evidence" value="ECO:0007669"/>
    <property type="project" value="InterPro"/>
</dbReference>
<dbReference type="EMBL" id="FLUN01000001">
    <property type="protein sequence ID" value="SBW08681.1"/>
    <property type="molecule type" value="Genomic_DNA"/>
</dbReference>
<sequence length="259" mass="29429">MRRIMDNKNIAISIEDVTCYYGEHAAVRNASLSIPRNTIYTFIGPSGCGKTTLLRSMNRLNDLIDSFRLTGSVKMDGENIYENHSPEKVRILRKKTGMIFQQPNPLPTSILKNMYLPLKEHYSAGNDYFYEKAVEKLKTAALYDEVKDRLNKAALSLSGGQQQRLCVARALMLEPEILLLDEPCSALDPIATYKIEDMLTELKSERTIIIVTHNMEQARRISDYTAFFFQGEIVETGKTSKLFANPHTELLSDYITGKF</sequence>
<reference evidence="5" key="1">
    <citation type="submission" date="2016-04" db="EMBL/GenBank/DDBJ databases">
        <authorList>
            <person name="Evans L.H."/>
            <person name="Alamgir A."/>
            <person name="Owens N."/>
            <person name="Weber N.D."/>
            <person name="Virtaneva K."/>
            <person name="Barbian K."/>
            <person name="Babar A."/>
            <person name="Rosenke K."/>
        </authorList>
    </citation>
    <scope>NUCLEOTIDE SEQUENCE</scope>
    <source>
        <strain evidence="5">86</strain>
    </source>
</reference>
<dbReference type="InterPro" id="IPR003439">
    <property type="entry name" value="ABC_transporter-like_ATP-bd"/>
</dbReference>
<dbReference type="InterPro" id="IPR017871">
    <property type="entry name" value="ABC_transporter-like_CS"/>
</dbReference>
<dbReference type="GO" id="GO:0016887">
    <property type="term" value="F:ATP hydrolysis activity"/>
    <property type="evidence" value="ECO:0007669"/>
    <property type="project" value="InterPro"/>
</dbReference>
<keyword evidence="5" id="KW-0378">Hydrolase</keyword>
<dbReference type="AlphaFoldDB" id="A0A212KAE0"/>
<evidence type="ECO:0000256" key="1">
    <source>
        <dbReference type="ARBA" id="ARBA00022448"/>
    </source>
</evidence>
<dbReference type="Pfam" id="PF00005">
    <property type="entry name" value="ABC_tran"/>
    <property type="match status" value="1"/>
</dbReference>
<feature type="domain" description="ABC transporter" evidence="4">
    <location>
        <begin position="12"/>
        <end position="255"/>
    </location>
</feature>
<dbReference type="InterPro" id="IPR027417">
    <property type="entry name" value="P-loop_NTPase"/>
</dbReference>
<dbReference type="SUPFAM" id="SSF52540">
    <property type="entry name" value="P-loop containing nucleoside triphosphate hydrolases"/>
    <property type="match status" value="1"/>
</dbReference>
<keyword evidence="1" id="KW-0813">Transport</keyword>
<dbReference type="PROSITE" id="PS00211">
    <property type="entry name" value="ABC_TRANSPORTER_1"/>
    <property type="match status" value="1"/>
</dbReference>
<gene>
    <name evidence="5" type="primary">pstB</name>
    <name evidence="5" type="ORF">KL86CLO1_12498</name>
</gene>
<protein>
    <submittedName>
        <fullName evidence="5">Phosphate import ATP-binding protein PstB</fullName>
        <ecNumber evidence="5">3.6.3.27</ecNumber>
    </submittedName>
</protein>
<dbReference type="GO" id="GO:0005524">
    <property type="term" value="F:ATP binding"/>
    <property type="evidence" value="ECO:0007669"/>
    <property type="project" value="UniProtKB-KW"/>
</dbReference>
<dbReference type="SMART" id="SM00382">
    <property type="entry name" value="AAA"/>
    <property type="match status" value="1"/>
</dbReference>
<dbReference type="EC" id="3.6.3.27" evidence="5"/>
<evidence type="ECO:0000256" key="2">
    <source>
        <dbReference type="ARBA" id="ARBA00022741"/>
    </source>
</evidence>
<proteinExistence type="predicted"/>
<dbReference type="Gene3D" id="3.40.50.300">
    <property type="entry name" value="P-loop containing nucleotide triphosphate hydrolases"/>
    <property type="match status" value="1"/>
</dbReference>
<evidence type="ECO:0000313" key="5">
    <source>
        <dbReference type="EMBL" id="SBW08681.1"/>
    </source>
</evidence>
<dbReference type="CDD" id="cd03260">
    <property type="entry name" value="ABC_PstB_phosphate_transporter"/>
    <property type="match status" value="1"/>
</dbReference>
<dbReference type="InterPro" id="IPR005670">
    <property type="entry name" value="PstB-like"/>
</dbReference>
<dbReference type="InterPro" id="IPR003593">
    <property type="entry name" value="AAA+_ATPase"/>
</dbReference>